<gene>
    <name evidence="1" type="ORF">HUG20_01360</name>
</gene>
<keyword evidence="2" id="KW-1185">Reference proteome</keyword>
<dbReference type="KEGG" id="scib:HUG20_01360"/>
<sequence>MKEIYVSQLIENAIEQLRTFNFKPSTIAAYEHRSFNPIREFFDEREEKLYSTELSVTFLTVTNRLFELQQISAKTKRFREKGVYVLDELYLTGCLVWKMRSTGKCNVTLCQDTKIDFLR</sequence>
<proteinExistence type="predicted"/>
<name>A0A7T6Z8B4_9BACI</name>
<organism evidence="1 2">
    <name type="scientific">Salicibibacter cibi</name>
    <dbReference type="NCBI Taxonomy" id="2743001"/>
    <lineage>
        <taxon>Bacteria</taxon>
        <taxon>Bacillati</taxon>
        <taxon>Bacillota</taxon>
        <taxon>Bacilli</taxon>
        <taxon>Bacillales</taxon>
        <taxon>Bacillaceae</taxon>
        <taxon>Salicibibacter</taxon>
    </lineage>
</organism>
<dbReference type="AlphaFoldDB" id="A0A7T6Z8B4"/>
<evidence type="ECO:0000313" key="2">
    <source>
        <dbReference type="Proteomes" id="UP000595349"/>
    </source>
</evidence>
<reference evidence="1 2" key="1">
    <citation type="submission" date="2020-06" db="EMBL/GenBank/DDBJ databases">
        <title>Genomic analysis of Salicibibacter sp. NKC21-4.</title>
        <authorList>
            <person name="Oh Y.J."/>
        </authorList>
    </citation>
    <scope>NUCLEOTIDE SEQUENCE [LARGE SCALE GENOMIC DNA]</scope>
    <source>
        <strain evidence="1 2">NKC21-4</strain>
    </source>
</reference>
<evidence type="ECO:0000313" key="1">
    <source>
        <dbReference type="EMBL" id="QQK78681.1"/>
    </source>
</evidence>
<dbReference type="EMBL" id="CP054706">
    <property type="protein sequence ID" value="QQK78681.1"/>
    <property type="molecule type" value="Genomic_DNA"/>
</dbReference>
<dbReference type="Proteomes" id="UP000595349">
    <property type="component" value="Chromosome"/>
</dbReference>
<accession>A0A7T6Z8B4</accession>
<protein>
    <submittedName>
        <fullName evidence="1">Uncharacterized protein</fullName>
    </submittedName>
</protein>
<dbReference type="RefSeq" id="WP_200087158.1">
    <property type="nucleotide sequence ID" value="NZ_CP054706.1"/>
</dbReference>